<feature type="transmembrane region" description="Helical" evidence="1">
    <location>
        <begin position="20"/>
        <end position="42"/>
    </location>
</feature>
<dbReference type="EMBL" id="MGFS01000016">
    <property type="protein sequence ID" value="OGM11517.1"/>
    <property type="molecule type" value="Genomic_DNA"/>
</dbReference>
<accession>A0A1F7X924</accession>
<evidence type="ECO:0000256" key="1">
    <source>
        <dbReference type="SAM" id="Phobius"/>
    </source>
</evidence>
<keyword evidence="1" id="KW-0472">Membrane</keyword>
<organism evidence="2 3">
    <name type="scientific">Candidatus Woesebacteria bacterium RBG_16_34_12</name>
    <dbReference type="NCBI Taxonomy" id="1802480"/>
    <lineage>
        <taxon>Bacteria</taxon>
        <taxon>Candidatus Woeseibacteriota</taxon>
    </lineage>
</organism>
<proteinExistence type="predicted"/>
<reference evidence="2 3" key="1">
    <citation type="journal article" date="2016" name="Nat. Commun.">
        <title>Thousands of microbial genomes shed light on interconnected biogeochemical processes in an aquifer system.</title>
        <authorList>
            <person name="Anantharaman K."/>
            <person name="Brown C.T."/>
            <person name="Hug L.A."/>
            <person name="Sharon I."/>
            <person name="Castelle C.J."/>
            <person name="Probst A.J."/>
            <person name="Thomas B.C."/>
            <person name="Singh A."/>
            <person name="Wilkins M.J."/>
            <person name="Karaoz U."/>
            <person name="Brodie E.L."/>
            <person name="Williams K.H."/>
            <person name="Hubbard S.S."/>
            <person name="Banfield J.F."/>
        </authorList>
    </citation>
    <scope>NUCLEOTIDE SEQUENCE [LARGE SCALE GENOMIC DNA]</scope>
</reference>
<evidence type="ECO:0008006" key="4">
    <source>
        <dbReference type="Google" id="ProtNLM"/>
    </source>
</evidence>
<evidence type="ECO:0000313" key="2">
    <source>
        <dbReference type="EMBL" id="OGM11517.1"/>
    </source>
</evidence>
<protein>
    <recommendedName>
        <fullName evidence="4">Transglycosylase SLT domain-containing protein</fullName>
    </recommendedName>
</protein>
<dbReference type="AlphaFoldDB" id="A0A1F7X924"/>
<gene>
    <name evidence="2" type="ORF">A2Z22_00510</name>
</gene>
<comment type="caution">
    <text evidence="2">The sequence shown here is derived from an EMBL/GenBank/DDBJ whole genome shotgun (WGS) entry which is preliminary data.</text>
</comment>
<evidence type="ECO:0000313" key="3">
    <source>
        <dbReference type="Proteomes" id="UP000177053"/>
    </source>
</evidence>
<keyword evidence="1" id="KW-0812">Transmembrane</keyword>
<name>A0A1F7X924_9BACT</name>
<sequence length="257" mass="29007">MGERCQSYKSQGVEDPSKRLLLKGFLGATAITLTGFTLGNIFDIFSLKDKTLFPQMDPPIDPEVWEKILKISANDEVTTALIYSIWVSEGANYECNEGECISKKQAKGPFQFLDGTFRKHADANADIYDFEDSAKAAKRKVEAMGLLGYQADQQGFITRFTKSQNGESCWNNNQQQAQNVYQRWQQINTAPRSEKATKIYTGKWGGNENRWQNCNPETFSSNGKNLCSPYCATHIDWYKEQPQAVVIESSESCTADR</sequence>
<keyword evidence="1" id="KW-1133">Transmembrane helix</keyword>
<dbReference type="Proteomes" id="UP000177053">
    <property type="component" value="Unassembled WGS sequence"/>
</dbReference>